<sequence>MKGPTRVCLFLWMVCEQALHQRHPQNRGQTLWEKVGEAKLGVLKGNGHRARHGRGDNRFQAGRNKEESEKNSRTVNLTTLTLPYRYQNLDGTLISRASWAPDAQKRGQGVWAAHAGYGANELLLGKIGDFDHRITEQTVFLVNGPKATPRMIQNNAHVIFFMSENYLTKSMAWTHSTCDLYELLLAAPLAGHGDCSVGRITTSLGFGAPVLVHHRKTNYNSRDLKETMAVFASQYVEEQLSWLEEEDTTLAIEYIRQNQGISDETVLMGKRFEHQLFRSDDVPNRVSKHDACTSQFQPKHTLRDGNFKGVYDMEEGLVIEDEQEKMEDDAKGEVEVAEEVQIIFPLGFVLELFSRSRHACLAAKKAVWNLRIQFNYQGRFQILKKVTVNDRHHAQAKYIDEVIKRYNLKRFYFVVSQEMFNWYPYQL</sequence>
<keyword evidence="4" id="KW-1185">Reference proteome</keyword>
<evidence type="ECO:0000256" key="2">
    <source>
        <dbReference type="SAM" id="SignalP"/>
    </source>
</evidence>
<gene>
    <name evidence="3" type="ORF">SELMODRAFT_404972</name>
</gene>
<feature type="region of interest" description="Disordered" evidence="1">
    <location>
        <begin position="44"/>
        <end position="74"/>
    </location>
</feature>
<feature type="chain" id="PRO_5003121346" evidence="2">
    <location>
        <begin position="21"/>
        <end position="427"/>
    </location>
</feature>
<keyword evidence="2" id="KW-0732">Signal</keyword>
<proteinExistence type="predicted"/>
<dbReference type="HOGENOM" id="CLU_643106_0_0_1"/>
<evidence type="ECO:0000256" key="1">
    <source>
        <dbReference type="SAM" id="MobiDB-lite"/>
    </source>
</evidence>
<organism evidence="4">
    <name type="scientific">Selaginella moellendorffii</name>
    <name type="common">Spikemoss</name>
    <dbReference type="NCBI Taxonomy" id="88036"/>
    <lineage>
        <taxon>Eukaryota</taxon>
        <taxon>Viridiplantae</taxon>
        <taxon>Streptophyta</taxon>
        <taxon>Embryophyta</taxon>
        <taxon>Tracheophyta</taxon>
        <taxon>Lycopodiopsida</taxon>
        <taxon>Selaginellales</taxon>
        <taxon>Selaginellaceae</taxon>
        <taxon>Selaginella</taxon>
    </lineage>
</organism>
<dbReference type="EMBL" id="GL377568">
    <property type="protein sequence ID" value="EFJ35114.1"/>
    <property type="molecule type" value="Genomic_DNA"/>
</dbReference>
<evidence type="ECO:0000313" key="4">
    <source>
        <dbReference type="Proteomes" id="UP000001514"/>
    </source>
</evidence>
<dbReference type="Proteomes" id="UP000001514">
    <property type="component" value="Unassembled WGS sequence"/>
</dbReference>
<evidence type="ECO:0000313" key="3">
    <source>
        <dbReference type="EMBL" id="EFJ35114.1"/>
    </source>
</evidence>
<name>D8QXZ0_SELML</name>
<feature type="compositionally biased region" description="Basic and acidic residues" evidence="1">
    <location>
        <begin position="53"/>
        <end position="72"/>
    </location>
</feature>
<protein>
    <submittedName>
        <fullName evidence="3">Uncharacterized protein</fullName>
    </submittedName>
</protein>
<dbReference type="Gramene" id="EFJ35114">
    <property type="protein sequence ID" value="EFJ35114"/>
    <property type="gene ID" value="SELMODRAFT_404972"/>
</dbReference>
<dbReference type="KEGG" id="smo:SELMODRAFT_404972"/>
<feature type="signal peptide" evidence="2">
    <location>
        <begin position="1"/>
        <end position="20"/>
    </location>
</feature>
<reference evidence="3 4" key="1">
    <citation type="journal article" date="2011" name="Science">
        <title>The Selaginella genome identifies genetic changes associated with the evolution of vascular plants.</title>
        <authorList>
            <person name="Banks J.A."/>
            <person name="Nishiyama T."/>
            <person name="Hasebe M."/>
            <person name="Bowman J.L."/>
            <person name="Gribskov M."/>
            <person name="dePamphilis C."/>
            <person name="Albert V.A."/>
            <person name="Aono N."/>
            <person name="Aoyama T."/>
            <person name="Ambrose B.A."/>
            <person name="Ashton N.W."/>
            <person name="Axtell M.J."/>
            <person name="Barker E."/>
            <person name="Barker M.S."/>
            <person name="Bennetzen J.L."/>
            <person name="Bonawitz N.D."/>
            <person name="Chapple C."/>
            <person name="Cheng C."/>
            <person name="Correa L.G."/>
            <person name="Dacre M."/>
            <person name="DeBarry J."/>
            <person name="Dreyer I."/>
            <person name="Elias M."/>
            <person name="Engstrom E.M."/>
            <person name="Estelle M."/>
            <person name="Feng L."/>
            <person name="Finet C."/>
            <person name="Floyd S.K."/>
            <person name="Frommer W.B."/>
            <person name="Fujita T."/>
            <person name="Gramzow L."/>
            <person name="Gutensohn M."/>
            <person name="Harholt J."/>
            <person name="Hattori M."/>
            <person name="Heyl A."/>
            <person name="Hirai T."/>
            <person name="Hiwatashi Y."/>
            <person name="Ishikawa M."/>
            <person name="Iwata M."/>
            <person name="Karol K.G."/>
            <person name="Koehler B."/>
            <person name="Kolukisaoglu U."/>
            <person name="Kubo M."/>
            <person name="Kurata T."/>
            <person name="Lalonde S."/>
            <person name="Li K."/>
            <person name="Li Y."/>
            <person name="Litt A."/>
            <person name="Lyons E."/>
            <person name="Manning G."/>
            <person name="Maruyama T."/>
            <person name="Michael T.P."/>
            <person name="Mikami K."/>
            <person name="Miyazaki S."/>
            <person name="Morinaga S."/>
            <person name="Murata T."/>
            <person name="Mueller-Roeber B."/>
            <person name="Nelson D.R."/>
            <person name="Obara M."/>
            <person name="Oguri Y."/>
            <person name="Olmstead R.G."/>
            <person name="Onodera N."/>
            <person name="Petersen B.L."/>
            <person name="Pils B."/>
            <person name="Prigge M."/>
            <person name="Rensing S.A."/>
            <person name="Riano-Pachon D.M."/>
            <person name="Roberts A.W."/>
            <person name="Sato Y."/>
            <person name="Scheller H.V."/>
            <person name="Schulz B."/>
            <person name="Schulz C."/>
            <person name="Shakirov E.V."/>
            <person name="Shibagaki N."/>
            <person name="Shinohara N."/>
            <person name="Shippen D.E."/>
            <person name="Soerensen I."/>
            <person name="Sotooka R."/>
            <person name="Sugimoto N."/>
            <person name="Sugita M."/>
            <person name="Sumikawa N."/>
            <person name="Tanurdzic M."/>
            <person name="Theissen G."/>
            <person name="Ulvskov P."/>
            <person name="Wakazuki S."/>
            <person name="Weng J.K."/>
            <person name="Willats W.W."/>
            <person name="Wipf D."/>
            <person name="Wolf P.G."/>
            <person name="Yang L."/>
            <person name="Zimmer A.D."/>
            <person name="Zhu Q."/>
            <person name="Mitros T."/>
            <person name="Hellsten U."/>
            <person name="Loque D."/>
            <person name="Otillar R."/>
            <person name="Salamov A."/>
            <person name="Schmutz J."/>
            <person name="Shapiro H."/>
            <person name="Lindquist E."/>
            <person name="Lucas S."/>
            <person name="Rokhsar D."/>
            <person name="Grigoriev I.V."/>
        </authorList>
    </citation>
    <scope>NUCLEOTIDE SEQUENCE [LARGE SCALE GENOMIC DNA]</scope>
</reference>
<dbReference type="AlphaFoldDB" id="D8QXZ0"/>
<accession>D8QXZ0</accession>
<dbReference type="InParanoid" id="D8QXZ0"/>